<dbReference type="FunFam" id="1.10.285.10:FF:000006">
    <property type="entry name" value="NADP-specific glutamate dehydrogenase"/>
    <property type="match status" value="1"/>
</dbReference>
<evidence type="ECO:0000313" key="4">
    <source>
        <dbReference type="EMBL" id="CAJ1951017.1"/>
    </source>
</evidence>
<dbReference type="Gene3D" id="3.40.50.720">
    <property type="entry name" value="NAD(P)-binding Rossmann-like Domain"/>
    <property type="match status" value="1"/>
</dbReference>
<dbReference type="AlphaFoldDB" id="A0AA86SBX0"/>
<dbReference type="FunFam" id="1.10.285.10:FF:000007">
    <property type="entry name" value="NADP-specific glutamate dehydrogenase"/>
    <property type="match status" value="1"/>
</dbReference>
<dbReference type="InterPro" id="IPR006096">
    <property type="entry name" value="Glu/Leu/Phe/Val/Trp_DH_C"/>
</dbReference>
<proteinExistence type="inferred from homology"/>
<comment type="similarity">
    <text evidence="1">Belongs to the Glu/Leu/Phe/Val dehydrogenases family.</text>
</comment>
<gene>
    <name evidence="4" type="ORF">AYBTSS11_LOCUS14555</name>
</gene>
<reference evidence="4" key="1">
    <citation type="submission" date="2023-10" db="EMBL/GenBank/DDBJ databases">
        <authorList>
            <person name="Domelevo Entfellner J.-B."/>
        </authorList>
    </citation>
    <scope>NUCLEOTIDE SEQUENCE</scope>
</reference>
<dbReference type="FunFam" id="3.40.50.10860:FF:000002">
    <property type="entry name" value="Glutamate dehydrogenase"/>
    <property type="match status" value="1"/>
</dbReference>
<dbReference type="InterPro" id="IPR050724">
    <property type="entry name" value="Glu_Leu_Phe_Val_DH"/>
</dbReference>
<dbReference type="InterPro" id="IPR006097">
    <property type="entry name" value="Glu/Leu/Phe/Val/Trp_DH_dimer"/>
</dbReference>
<dbReference type="Gramene" id="rna-AYBTSS11_LOCUS14555">
    <property type="protein sequence ID" value="CAJ1951017.1"/>
    <property type="gene ID" value="gene-AYBTSS11_LOCUS14555"/>
</dbReference>
<dbReference type="InterPro" id="IPR046346">
    <property type="entry name" value="Aminoacid_DH-like_N_sf"/>
</dbReference>
<keyword evidence="2" id="KW-0560">Oxidoreductase</keyword>
<organism evidence="4 5">
    <name type="scientific">Sphenostylis stenocarpa</name>
    <dbReference type="NCBI Taxonomy" id="92480"/>
    <lineage>
        <taxon>Eukaryota</taxon>
        <taxon>Viridiplantae</taxon>
        <taxon>Streptophyta</taxon>
        <taxon>Embryophyta</taxon>
        <taxon>Tracheophyta</taxon>
        <taxon>Spermatophyta</taxon>
        <taxon>Magnoliopsida</taxon>
        <taxon>eudicotyledons</taxon>
        <taxon>Gunneridae</taxon>
        <taxon>Pentapetalae</taxon>
        <taxon>rosids</taxon>
        <taxon>fabids</taxon>
        <taxon>Fabales</taxon>
        <taxon>Fabaceae</taxon>
        <taxon>Papilionoideae</taxon>
        <taxon>50 kb inversion clade</taxon>
        <taxon>NPAAA clade</taxon>
        <taxon>indigoferoid/millettioid clade</taxon>
        <taxon>Phaseoleae</taxon>
        <taxon>Sphenostylis</taxon>
    </lineage>
</organism>
<dbReference type="Gene3D" id="1.10.285.10">
    <property type="entry name" value="Glutamate Dehydrogenase, chain A, domain 3"/>
    <property type="match status" value="2"/>
</dbReference>
<dbReference type="SUPFAM" id="SSF51735">
    <property type="entry name" value="NAD(P)-binding Rossmann-fold domains"/>
    <property type="match status" value="1"/>
</dbReference>
<feature type="domain" description="Glutamate/phenylalanine/leucine/valine/L-tryptophan dehydrogenase C-terminal" evidence="3">
    <location>
        <begin position="422"/>
        <end position="668"/>
    </location>
</feature>
<dbReference type="GO" id="GO:0005829">
    <property type="term" value="C:cytosol"/>
    <property type="evidence" value="ECO:0007669"/>
    <property type="project" value="TreeGrafter"/>
</dbReference>
<sequence>MLLRTSGIIGMNSVMDDMALIQQSQRHNLVVRELGEEIDLEIGPGEDDPSFGNATLIGAPMRESSTEEHGESKQMGMVSQLSNDAQDMSKNQQVKRKKKVVKRWREEWADTYKWAFVDTKDGTHRIFCSVCREYGRKHRRNPYGNEGSRNMQMSALEEHNNSLLHKEALRLQMASKDKIVVNKPVYVKVGSILEATLKRDPHEVEFIQSVQEAVQALERVIAKNSRYVNIMERLLEPERMIVFRVSWVDDRGQTHVNRGFRVQFNQSMGPCRGGIRFHPSMNLSIAKFLGFEQTLKNALSPYKLGGAAGGSDFDPKGKSDNEIMRFCQSFMSEMYRYLGPDKDLPSEEMGVGTREMGYLFGQYRRLAGHFQVITKMRPNSVAGKEHLDLWKTCSFMVTHILDGSSGVVSGSFTGPRIFWSGSSLRPEATGYGLVFFAQLMLADMNKELKGLRCVVSGSGKIAMHVLDKLIAYGALPISVSDSRGYLVDEDGFDYMKMSFLRDIKAQQRSLRDYSKTYARSKYYDEAKPWNERCDVAFACATHNEIDQSDAINLVNSGCRILVEGSNMPCTPEAVQIFRKASVLIAPAMAAGAGGVVAGELELNHECSLMHWSPEDFESKLQEAMKQTYQRAIKAATDFDYQKESPEALVHGAVISAFLTIAQAMTDQGSI</sequence>
<dbReference type="InterPro" id="IPR057456">
    <property type="entry name" value="Znf_C17orf113"/>
</dbReference>
<dbReference type="GO" id="GO:0004354">
    <property type="term" value="F:glutamate dehydrogenase (NADP+) activity"/>
    <property type="evidence" value="ECO:0007669"/>
    <property type="project" value="TreeGrafter"/>
</dbReference>
<dbReference type="Pfam" id="PF25431">
    <property type="entry name" value="zf-C17orf113"/>
    <property type="match status" value="1"/>
</dbReference>
<protein>
    <recommendedName>
        <fullName evidence="3">Glutamate/phenylalanine/leucine/valine/L-tryptophan dehydrogenase C-terminal domain-containing protein</fullName>
    </recommendedName>
</protein>
<evidence type="ECO:0000256" key="2">
    <source>
        <dbReference type="ARBA" id="ARBA00023002"/>
    </source>
</evidence>
<dbReference type="PANTHER" id="PTHR43571">
    <property type="entry name" value="NADP-SPECIFIC GLUTAMATE DEHYDROGENASE 1-RELATED"/>
    <property type="match status" value="1"/>
</dbReference>
<dbReference type="Pfam" id="PF02812">
    <property type="entry name" value="ELFV_dehydrog_N"/>
    <property type="match status" value="1"/>
</dbReference>
<dbReference type="SMART" id="SM00839">
    <property type="entry name" value="ELFV_dehydrog"/>
    <property type="match status" value="1"/>
</dbReference>
<evidence type="ECO:0000313" key="5">
    <source>
        <dbReference type="Proteomes" id="UP001189624"/>
    </source>
</evidence>
<dbReference type="EMBL" id="OY731401">
    <property type="protein sequence ID" value="CAJ1951017.1"/>
    <property type="molecule type" value="Genomic_DNA"/>
</dbReference>
<accession>A0AA86SBX0</accession>
<evidence type="ECO:0000256" key="1">
    <source>
        <dbReference type="ARBA" id="ARBA00006382"/>
    </source>
</evidence>
<dbReference type="Proteomes" id="UP001189624">
    <property type="component" value="Chromosome 4"/>
</dbReference>
<dbReference type="Pfam" id="PF00208">
    <property type="entry name" value="ELFV_dehydrog"/>
    <property type="match status" value="1"/>
</dbReference>
<dbReference type="PANTHER" id="PTHR43571:SF1">
    <property type="entry name" value="NADP-SPECIFIC GLUTAMATE DEHYDROGENASE 1-RELATED"/>
    <property type="match status" value="1"/>
</dbReference>
<dbReference type="SUPFAM" id="SSF53223">
    <property type="entry name" value="Aminoacid dehydrogenase-like, N-terminal domain"/>
    <property type="match status" value="1"/>
</dbReference>
<dbReference type="Gene3D" id="3.40.50.10860">
    <property type="entry name" value="Leucine Dehydrogenase, chain A, domain 1"/>
    <property type="match status" value="1"/>
</dbReference>
<evidence type="ECO:0000259" key="3">
    <source>
        <dbReference type="SMART" id="SM00839"/>
    </source>
</evidence>
<dbReference type="GO" id="GO:0006537">
    <property type="term" value="P:glutamate biosynthetic process"/>
    <property type="evidence" value="ECO:0007669"/>
    <property type="project" value="TreeGrafter"/>
</dbReference>
<keyword evidence="5" id="KW-1185">Reference proteome</keyword>
<dbReference type="InterPro" id="IPR036291">
    <property type="entry name" value="NAD(P)-bd_dom_sf"/>
</dbReference>
<name>A0AA86SBX0_9FABA</name>
<dbReference type="FunFam" id="3.40.50.720:FF:000030">
    <property type="entry name" value="Glutamate dehydrogenase"/>
    <property type="match status" value="1"/>
</dbReference>